<evidence type="ECO:0000259" key="6">
    <source>
        <dbReference type="Pfam" id="PF00999"/>
    </source>
</evidence>
<protein>
    <submittedName>
        <fullName evidence="7">Transporter, CPA2 family</fullName>
    </submittedName>
</protein>
<dbReference type="InterPro" id="IPR004712">
    <property type="entry name" value="Na+/H+_antiporter_fungi"/>
</dbReference>
<dbReference type="AlphaFoldDB" id="B4VYK2"/>
<dbReference type="PANTHER" id="PTHR31382:SF1">
    <property type="entry name" value="SODIUM ION_PROTON EXCHANGER (EUROFUNG)"/>
    <property type="match status" value="1"/>
</dbReference>
<feature type="transmembrane region" description="Helical" evidence="5">
    <location>
        <begin position="29"/>
        <end position="47"/>
    </location>
</feature>
<evidence type="ECO:0000256" key="2">
    <source>
        <dbReference type="ARBA" id="ARBA00022692"/>
    </source>
</evidence>
<feature type="transmembrane region" description="Helical" evidence="5">
    <location>
        <begin position="347"/>
        <end position="364"/>
    </location>
</feature>
<dbReference type="EMBL" id="DS989860">
    <property type="protein sequence ID" value="EDX72977.1"/>
    <property type="molecule type" value="Genomic_DNA"/>
</dbReference>
<dbReference type="OrthoDB" id="9810860at2"/>
<sequence length="415" mass="45291">MNQLNIALTAIAALVVAVGLLSKPLRRMYFSDSTIALLLGILMSPHILGWLDITGWWGNQELLIEEAARLTLAIGLMGVALRIPKGYVPRHWKSLVVVLGLVMPLMWLSSGLLVWWLLGLPFGVAMLIGAVITPTDPVVSTDIVTGVIAEENIPGRLRHLISSESGLNDGLAYPIVYLPILLLTRSPGVALSHWVLHTLLWEIGVAILVAVLLGYTAGRLLVWSEKKGLIEKKSILAYTVALSLLALGAAKLLGSDGILAVFITGLVFDGLVNTQERTEEEGIQEAVDRFFTLPIFLLLGLVMPWQDWLQLGWKGLLLVVAVLFLRRLPAILALSPLIKRLHGVSDPLFVGWFGPIGVAALYYSHLALRLTGNHQVWVVSSLLIFASILAHSISATPLSQLYGFKHQNRQTSEAH</sequence>
<name>B4VYK2_9CYAN</name>
<dbReference type="RefSeq" id="WP_006103779.1">
    <property type="nucleotide sequence ID" value="NZ_DS989860.1"/>
</dbReference>
<feature type="transmembrane region" description="Helical" evidence="5">
    <location>
        <begin position="194"/>
        <end position="215"/>
    </location>
</feature>
<evidence type="ECO:0000256" key="4">
    <source>
        <dbReference type="ARBA" id="ARBA00023136"/>
    </source>
</evidence>
<feature type="transmembrane region" description="Helical" evidence="5">
    <location>
        <begin position="286"/>
        <end position="305"/>
    </location>
</feature>
<gene>
    <name evidence="7" type="ORF">MC7420_2595</name>
</gene>
<dbReference type="GO" id="GO:0036376">
    <property type="term" value="P:sodium ion export across plasma membrane"/>
    <property type="evidence" value="ECO:0007669"/>
    <property type="project" value="InterPro"/>
</dbReference>
<dbReference type="Pfam" id="PF00999">
    <property type="entry name" value="Na_H_Exchanger"/>
    <property type="match status" value="1"/>
</dbReference>
<keyword evidence="4 5" id="KW-0472">Membrane</keyword>
<dbReference type="eggNOG" id="COG0025">
    <property type="taxonomic scope" value="Bacteria"/>
</dbReference>
<evidence type="ECO:0000313" key="8">
    <source>
        <dbReference type="Proteomes" id="UP000003835"/>
    </source>
</evidence>
<evidence type="ECO:0000256" key="5">
    <source>
        <dbReference type="SAM" id="Phobius"/>
    </source>
</evidence>
<dbReference type="InterPro" id="IPR006153">
    <property type="entry name" value="Cation/H_exchanger_TM"/>
</dbReference>
<dbReference type="GO" id="GO:0042391">
    <property type="term" value="P:regulation of membrane potential"/>
    <property type="evidence" value="ECO:0007669"/>
    <property type="project" value="InterPro"/>
</dbReference>
<reference evidence="7 8" key="1">
    <citation type="submission" date="2008-07" db="EMBL/GenBank/DDBJ databases">
        <authorList>
            <person name="Tandeau de Marsac N."/>
            <person name="Ferriera S."/>
            <person name="Johnson J."/>
            <person name="Kravitz S."/>
            <person name="Beeson K."/>
            <person name="Sutton G."/>
            <person name="Rogers Y.-H."/>
            <person name="Friedman R."/>
            <person name="Frazier M."/>
            <person name="Venter J.C."/>
        </authorList>
    </citation>
    <scope>NUCLEOTIDE SEQUENCE [LARGE SCALE GENOMIC DNA]</scope>
    <source>
        <strain evidence="7 8">PCC 7420</strain>
    </source>
</reference>
<evidence type="ECO:0000313" key="7">
    <source>
        <dbReference type="EMBL" id="EDX72977.1"/>
    </source>
</evidence>
<dbReference type="GO" id="GO:0120029">
    <property type="term" value="P:proton export across plasma membrane"/>
    <property type="evidence" value="ECO:0007669"/>
    <property type="project" value="InterPro"/>
</dbReference>
<dbReference type="HOGENOM" id="CLU_008635_5_0_3"/>
<feature type="transmembrane region" description="Helical" evidence="5">
    <location>
        <begin position="376"/>
        <end position="399"/>
    </location>
</feature>
<keyword evidence="2 5" id="KW-0812">Transmembrane</keyword>
<accession>B4VYK2</accession>
<feature type="transmembrane region" description="Helical" evidence="5">
    <location>
        <begin position="95"/>
        <end position="118"/>
    </location>
</feature>
<dbReference type="GO" id="GO:0005886">
    <property type="term" value="C:plasma membrane"/>
    <property type="evidence" value="ECO:0007669"/>
    <property type="project" value="InterPro"/>
</dbReference>
<keyword evidence="8" id="KW-1185">Reference proteome</keyword>
<dbReference type="GO" id="GO:0015385">
    <property type="term" value="F:sodium:proton antiporter activity"/>
    <property type="evidence" value="ECO:0007669"/>
    <property type="project" value="InterPro"/>
</dbReference>
<dbReference type="Proteomes" id="UP000003835">
    <property type="component" value="Unassembled WGS sequence"/>
</dbReference>
<evidence type="ECO:0000256" key="3">
    <source>
        <dbReference type="ARBA" id="ARBA00022989"/>
    </source>
</evidence>
<feature type="transmembrane region" description="Helical" evidence="5">
    <location>
        <begin position="67"/>
        <end position="83"/>
    </location>
</feature>
<organism evidence="7 8">
    <name type="scientific">Coleofasciculus chthonoplastes PCC 7420</name>
    <dbReference type="NCBI Taxonomy" id="118168"/>
    <lineage>
        <taxon>Bacteria</taxon>
        <taxon>Bacillati</taxon>
        <taxon>Cyanobacteriota</taxon>
        <taxon>Cyanophyceae</taxon>
        <taxon>Coleofasciculales</taxon>
        <taxon>Coleofasciculaceae</taxon>
        <taxon>Coleofasciculus</taxon>
    </lineage>
</organism>
<proteinExistence type="predicted"/>
<feature type="transmembrane region" description="Helical" evidence="5">
    <location>
        <begin position="6"/>
        <end position="22"/>
    </location>
</feature>
<comment type="subcellular location">
    <subcellularLocation>
        <location evidence="1">Membrane</location>
        <topology evidence="1">Multi-pass membrane protein</topology>
    </subcellularLocation>
</comment>
<feature type="transmembrane region" description="Helical" evidence="5">
    <location>
        <begin position="311"/>
        <end position="335"/>
    </location>
</feature>
<keyword evidence="3 5" id="KW-1133">Transmembrane helix</keyword>
<feature type="domain" description="Cation/H+ exchanger transmembrane" evidence="6">
    <location>
        <begin position="14"/>
        <end position="398"/>
    </location>
</feature>
<evidence type="ECO:0000256" key="1">
    <source>
        <dbReference type="ARBA" id="ARBA00004141"/>
    </source>
</evidence>
<dbReference type="PANTHER" id="PTHR31382">
    <property type="entry name" value="NA(+)/H(+) ANTIPORTER"/>
    <property type="match status" value="1"/>
</dbReference>
<dbReference type="InterPro" id="IPR038770">
    <property type="entry name" value="Na+/solute_symporter_sf"/>
</dbReference>
<dbReference type="STRING" id="118168.MC7420_2595"/>
<dbReference type="Gene3D" id="1.20.1530.20">
    <property type="match status" value="1"/>
</dbReference>